<dbReference type="SUPFAM" id="SSF51197">
    <property type="entry name" value="Clavaminate synthase-like"/>
    <property type="match status" value="1"/>
</dbReference>
<evidence type="ECO:0000256" key="3">
    <source>
        <dbReference type="ARBA" id="ARBA00023002"/>
    </source>
</evidence>
<dbReference type="Pfam" id="PF13432">
    <property type="entry name" value="TPR_16"/>
    <property type="match status" value="1"/>
</dbReference>
<dbReference type="InterPro" id="IPR027443">
    <property type="entry name" value="IPNS-like_sf"/>
</dbReference>
<evidence type="ECO:0000313" key="7">
    <source>
        <dbReference type="Proteomes" id="UP001139971"/>
    </source>
</evidence>
<protein>
    <submittedName>
        <fullName evidence="6">Aspartyl/asparaginyl beta-hydroxylase domain-containing protein</fullName>
    </submittedName>
</protein>
<evidence type="ECO:0000256" key="2">
    <source>
        <dbReference type="ARBA" id="ARBA00022964"/>
    </source>
</evidence>
<keyword evidence="7" id="KW-1185">Reference proteome</keyword>
<dbReference type="Proteomes" id="UP001139971">
    <property type="component" value="Unassembled WGS sequence"/>
</dbReference>
<comment type="similarity">
    <text evidence="1">Belongs to the aspartyl/asparaginyl beta-hydroxylase family.</text>
</comment>
<dbReference type="AlphaFoldDB" id="A0A9X4BH82"/>
<organism evidence="6 7">
    <name type="scientific">Tahibacter soli</name>
    <dbReference type="NCBI Taxonomy" id="2983605"/>
    <lineage>
        <taxon>Bacteria</taxon>
        <taxon>Pseudomonadati</taxon>
        <taxon>Pseudomonadota</taxon>
        <taxon>Gammaproteobacteria</taxon>
        <taxon>Lysobacterales</taxon>
        <taxon>Rhodanobacteraceae</taxon>
        <taxon>Tahibacter</taxon>
    </lineage>
</organism>
<dbReference type="RefSeq" id="WP_263542028.1">
    <property type="nucleotide sequence ID" value="NZ_JAOVZO020000009.1"/>
</dbReference>
<dbReference type="InterPro" id="IPR019734">
    <property type="entry name" value="TPR_rpt"/>
</dbReference>
<feature type="domain" description="Aspartyl/asparaginy/proline hydroxylase" evidence="5">
    <location>
        <begin position="248"/>
        <end position="411"/>
    </location>
</feature>
<comment type="caution">
    <text evidence="6">The sequence shown here is derived from an EMBL/GenBank/DDBJ whole genome shotgun (WGS) entry which is preliminary data.</text>
</comment>
<keyword evidence="2" id="KW-0223">Dioxygenase</keyword>
<evidence type="ECO:0000256" key="4">
    <source>
        <dbReference type="PROSITE-ProRule" id="PRU00339"/>
    </source>
</evidence>
<dbReference type="Pfam" id="PF14559">
    <property type="entry name" value="TPR_19"/>
    <property type="match status" value="1"/>
</dbReference>
<dbReference type="PANTHER" id="PTHR46332:SF5">
    <property type="entry name" value="ASPARTATE BETA-HYDROXYLASE DOMAIN CONTAINING 2"/>
    <property type="match status" value="1"/>
</dbReference>
<dbReference type="PANTHER" id="PTHR46332">
    <property type="entry name" value="ASPARTATE BETA-HYDROXYLASE DOMAIN-CONTAINING PROTEIN 2"/>
    <property type="match status" value="1"/>
</dbReference>
<dbReference type="InterPro" id="IPR051821">
    <property type="entry name" value="Asp/Asn_beta-hydroxylase"/>
</dbReference>
<gene>
    <name evidence="6" type="ORF">OD750_008020</name>
</gene>
<dbReference type="Gene3D" id="1.25.40.10">
    <property type="entry name" value="Tetratricopeptide repeat domain"/>
    <property type="match status" value="1"/>
</dbReference>
<keyword evidence="4" id="KW-0802">TPR repeat</keyword>
<dbReference type="Gene3D" id="2.60.120.330">
    <property type="entry name" value="B-lactam Antibiotic, Isopenicillin N Synthase, Chain"/>
    <property type="match status" value="1"/>
</dbReference>
<dbReference type="GO" id="GO:0051213">
    <property type="term" value="F:dioxygenase activity"/>
    <property type="evidence" value="ECO:0007669"/>
    <property type="project" value="UniProtKB-KW"/>
</dbReference>
<sequence>MTEKHASMPSPATALVDAARAAATQGRIAEAEAVYRRVLDVDAGSVEALNFLAMCRLAQQQPAQAVELLERARAAAPNDAETHKSLGLAYRAGGDAQRGVQALTDAVRLDPDYYVARLHLGVALEQLGLGDEALVQYFRAVRQAQAQGRWLSEATTPPGLRPTVLAAMRTVDYGRRRLFENSFAPLRTRYGADALARVERALAIYLGETPPNYPDPRQRPLFLFFPDLASRPYYDRALFPWLAALEAQTGAIRTELLNMLAADHGFEPFLRFDSAARVEDYLRGTNGQQAWQGFFFYRHGERRDDNAARCPHTAAVLDTLPIVRIREHAPEVLFSVLTPGAHILPHRGVTNTRLVTHLPLVVPPDCALRVGGIDHVWEEGRCVVFDDTYEHEAWNRSDLTRVVLILDTWHPDLTDAERAAVTDLVEAIGAFNSAAGVK</sequence>
<dbReference type="SUPFAM" id="SSF48452">
    <property type="entry name" value="TPR-like"/>
    <property type="match status" value="1"/>
</dbReference>
<reference evidence="6" key="1">
    <citation type="submission" date="2023-02" db="EMBL/GenBank/DDBJ databases">
        <title>Tahibacter soli sp. nov. isolated from soil.</title>
        <authorList>
            <person name="Baek J.H."/>
            <person name="Lee J.K."/>
            <person name="Choi D.G."/>
            <person name="Jeon C.O."/>
        </authorList>
    </citation>
    <scope>NUCLEOTIDE SEQUENCE</scope>
    <source>
        <strain evidence="6">BL</strain>
    </source>
</reference>
<accession>A0A9X4BH82</accession>
<feature type="repeat" description="TPR" evidence="4">
    <location>
        <begin position="80"/>
        <end position="113"/>
    </location>
</feature>
<proteinExistence type="inferred from homology"/>
<dbReference type="EMBL" id="JAOVZO020000009">
    <property type="protein sequence ID" value="MDC8012491.1"/>
    <property type="molecule type" value="Genomic_DNA"/>
</dbReference>
<dbReference type="Pfam" id="PF05118">
    <property type="entry name" value="Asp_Arg_Hydrox"/>
    <property type="match status" value="1"/>
</dbReference>
<dbReference type="SMART" id="SM00028">
    <property type="entry name" value="TPR"/>
    <property type="match status" value="4"/>
</dbReference>
<keyword evidence="3" id="KW-0560">Oxidoreductase</keyword>
<evidence type="ECO:0000259" key="5">
    <source>
        <dbReference type="Pfam" id="PF05118"/>
    </source>
</evidence>
<evidence type="ECO:0000256" key="1">
    <source>
        <dbReference type="ARBA" id="ARBA00007730"/>
    </source>
</evidence>
<dbReference type="InterPro" id="IPR007803">
    <property type="entry name" value="Asp/Arg/Pro-Hydrxlase"/>
</dbReference>
<dbReference type="PROSITE" id="PS50005">
    <property type="entry name" value="TPR"/>
    <property type="match status" value="1"/>
</dbReference>
<dbReference type="InterPro" id="IPR011990">
    <property type="entry name" value="TPR-like_helical_dom_sf"/>
</dbReference>
<dbReference type="GO" id="GO:0016020">
    <property type="term" value="C:membrane"/>
    <property type="evidence" value="ECO:0007669"/>
    <property type="project" value="TreeGrafter"/>
</dbReference>
<name>A0A9X4BH82_9GAMM</name>
<evidence type="ECO:0000313" key="6">
    <source>
        <dbReference type="EMBL" id="MDC8012491.1"/>
    </source>
</evidence>